<dbReference type="InterPro" id="IPR011379">
    <property type="entry name" value="MazG-related_GP37"/>
</dbReference>
<proteinExistence type="predicted"/>
<dbReference type="EMBL" id="JALANJ010000053">
    <property type="protein sequence ID" value="MCY8123082.1"/>
    <property type="molecule type" value="Genomic_DNA"/>
</dbReference>
<dbReference type="PIRSF" id="PIRSF006639">
    <property type="entry name" value="UCP006639_pph"/>
    <property type="match status" value="1"/>
</dbReference>
<evidence type="ECO:0000313" key="2">
    <source>
        <dbReference type="EMBL" id="MCY8123082.1"/>
    </source>
</evidence>
<name>A0A9Q4DS47_BACSC</name>
<feature type="domain" description="NTP pyrophosphohydrolase MazG-like" evidence="1">
    <location>
        <begin position="39"/>
        <end position="110"/>
    </location>
</feature>
<gene>
    <name evidence="2" type="ORF">MOC45_21305</name>
</gene>
<dbReference type="AlphaFoldDB" id="A0A9Q4DS47"/>
<dbReference type="SUPFAM" id="SSF101386">
    <property type="entry name" value="all-alpha NTP pyrophosphatases"/>
    <property type="match status" value="1"/>
</dbReference>
<dbReference type="Pfam" id="PF03819">
    <property type="entry name" value="MazG"/>
    <property type="match status" value="1"/>
</dbReference>
<sequence>MDIKRFQELSQRTMPTIGSQVNVEGDEVTMTRHLITANYAMGLAGEAGEVTDLIKKSVFHGHSLDKQEAEKEIGDVMHYAAGLATLLGLNMETILDKNIKKLQKRFPNGFNSADSVKRADVNN</sequence>
<evidence type="ECO:0000259" key="1">
    <source>
        <dbReference type="Pfam" id="PF03819"/>
    </source>
</evidence>
<comment type="caution">
    <text evidence="2">The sequence shown here is derived from an EMBL/GenBank/DDBJ whole genome shotgun (WGS) entry which is preliminary data.</text>
</comment>
<dbReference type="Proteomes" id="UP001070352">
    <property type="component" value="Unassembled WGS sequence"/>
</dbReference>
<dbReference type="InterPro" id="IPR004518">
    <property type="entry name" value="MazG-like_dom"/>
</dbReference>
<organism evidence="2 3">
    <name type="scientific">Bacillus spizizenii</name>
    <name type="common">Bacillus subtilis subsp. spizizenii</name>
    <dbReference type="NCBI Taxonomy" id="96241"/>
    <lineage>
        <taxon>Bacteria</taxon>
        <taxon>Bacillati</taxon>
        <taxon>Bacillota</taxon>
        <taxon>Bacilli</taxon>
        <taxon>Bacillales</taxon>
        <taxon>Bacillaceae</taxon>
        <taxon>Bacillus</taxon>
    </lineage>
</organism>
<dbReference type="Gene3D" id="1.10.287.1080">
    <property type="entry name" value="MazG-like"/>
    <property type="match status" value="1"/>
</dbReference>
<dbReference type="CDD" id="cd11541">
    <property type="entry name" value="NTP-PPase_u4"/>
    <property type="match status" value="1"/>
</dbReference>
<protein>
    <submittedName>
        <fullName evidence="2">Nucleoside triphosphate pyrophosphohydrolase family protein</fullName>
    </submittedName>
</protein>
<accession>A0A9Q4DS47</accession>
<reference evidence="2" key="1">
    <citation type="submission" date="2022-02" db="EMBL/GenBank/DDBJ databases">
        <title>Crop Bioprotection Bacillus Genome Sequencing.</title>
        <authorList>
            <person name="Dunlap C."/>
        </authorList>
    </citation>
    <scope>NUCLEOTIDE SEQUENCE</scope>
    <source>
        <strain evidence="2">M18B4</strain>
    </source>
</reference>
<evidence type="ECO:0000313" key="3">
    <source>
        <dbReference type="Proteomes" id="UP001070352"/>
    </source>
</evidence>